<dbReference type="Proteomes" id="UP000659496">
    <property type="component" value="Unassembled WGS sequence"/>
</dbReference>
<dbReference type="EMBL" id="JACSQY010000001">
    <property type="protein sequence ID" value="MBD7907293.1"/>
    <property type="molecule type" value="Genomic_DNA"/>
</dbReference>
<dbReference type="InterPro" id="IPR025552">
    <property type="entry name" value="YkyB"/>
</dbReference>
<reference evidence="2 3" key="1">
    <citation type="submission" date="2020-08" db="EMBL/GenBank/DDBJ databases">
        <title>A Genomic Blueprint of the Chicken Gut Microbiome.</title>
        <authorList>
            <person name="Gilroy R."/>
            <person name="Ravi A."/>
            <person name="Getino M."/>
            <person name="Pursley I."/>
            <person name="Horton D.L."/>
            <person name="Alikhan N.-F."/>
            <person name="Baker D."/>
            <person name="Gharbi K."/>
            <person name="Hall N."/>
            <person name="Watson M."/>
            <person name="Adriaenssens E.M."/>
            <person name="Foster-Nyarko E."/>
            <person name="Jarju S."/>
            <person name="Secka A."/>
            <person name="Antonio M."/>
            <person name="Oren A."/>
            <person name="Chaudhuri R."/>
            <person name="La Ragione R.M."/>
            <person name="Hildebrand F."/>
            <person name="Pallen M.J."/>
        </authorList>
    </citation>
    <scope>NUCLEOTIDE SEQUENCE [LARGE SCALE GENOMIC DNA]</scope>
    <source>
        <strain evidence="2 3">Sa3CUA8</strain>
    </source>
</reference>
<protein>
    <submittedName>
        <fullName evidence="2">Uncharacterized protein</fullName>
    </submittedName>
</protein>
<feature type="region of interest" description="Disordered" evidence="1">
    <location>
        <begin position="186"/>
        <end position="206"/>
    </location>
</feature>
<name>A0ABR8PGM7_9BACL</name>
<proteinExistence type="predicted"/>
<organism evidence="2 3">
    <name type="scientific">Sporosarcina gallistercoris</name>
    <dbReference type="NCBI Taxonomy" id="2762245"/>
    <lineage>
        <taxon>Bacteria</taxon>
        <taxon>Bacillati</taxon>
        <taxon>Bacillota</taxon>
        <taxon>Bacilli</taxon>
        <taxon>Bacillales</taxon>
        <taxon>Caryophanaceae</taxon>
        <taxon>Sporosarcina</taxon>
    </lineage>
</organism>
<comment type="caution">
    <text evidence="2">The sequence shown here is derived from an EMBL/GenBank/DDBJ whole genome shotgun (WGS) entry which is preliminary data.</text>
</comment>
<evidence type="ECO:0000256" key="1">
    <source>
        <dbReference type="SAM" id="MobiDB-lite"/>
    </source>
</evidence>
<dbReference type="Pfam" id="PF14177">
    <property type="entry name" value="YkyB"/>
    <property type="match status" value="1"/>
</dbReference>
<gene>
    <name evidence="2" type="ORF">H9659_02935</name>
</gene>
<sequence length="218" mass="24756">MNTHSNCTTTLIIFHPLLILLFLEEPVAKSLKDFVAFCVLISILLVQYCQIDVSKIRWEVYILADANSLRELAVAIYTVNRHAKTAPDNRPLYQLKKVAIAKLLETGGAEKVGLHFVENPKYSKQHSTVLVRCGEFLFHTLPEKDDFAQLPHLGEQDLEFRNPQERMSLKTARDILTDFTGVLQESAPTTSVKKSPQSKTRRVSNTEVFRSSYLDGKH</sequence>
<keyword evidence="3" id="KW-1185">Reference proteome</keyword>
<evidence type="ECO:0000313" key="3">
    <source>
        <dbReference type="Proteomes" id="UP000659496"/>
    </source>
</evidence>
<evidence type="ECO:0000313" key="2">
    <source>
        <dbReference type="EMBL" id="MBD7907293.1"/>
    </source>
</evidence>
<accession>A0ABR8PGM7</accession>